<evidence type="ECO:0000256" key="1">
    <source>
        <dbReference type="ARBA" id="ARBA00006817"/>
    </source>
</evidence>
<evidence type="ECO:0000313" key="3">
    <source>
        <dbReference type="EMBL" id="GIG35190.1"/>
    </source>
</evidence>
<evidence type="ECO:0000313" key="4">
    <source>
        <dbReference type="Proteomes" id="UP000642125"/>
    </source>
</evidence>
<protein>
    <submittedName>
        <fullName evidence="3">Activator of HSP90 ATPase</fullName>
    </submittedName>
</protein>
<dbReference type="Proteomes" id="UP000642125">
    <property type="component" value="Unassembled WGS sequence"/>
</dbReference>
<dbReference type="SUPFAM" id="SSF55961">
    <property type="entry name" value="Bet v1-like"/>
    <property type="match status" value="1"/>
</dbReference>
<organism evidence="3 4">
    <name type="scientific">Cellulomonas pakistanensis</name>
    <dbReference type="NCBI Taxonomy" id="992287"/>
    <lineage>
        <taxon>Bacteria</taxon>
        <taxon>Bacillati</taxon>
        <taxon>Actinomycetota</taxon>
        <taxon>Actinomycetes</taxon>
        <taxon>Micrococcales</taxon>
        <taxon>Cellulomonadaceae</taxon>
        <taxon>Cellulomonas</taxon>
    </lineage>
</organism>
<dbReference type="Gene3D" id="3.30.530.20">
    <property type="match status" value="1"/>
</dbReference>
<dbReference type="AlphaFoldDB" id="A0A919P6I7"/>
<dbReference type="Pfam" id="PF08327">
    <property type="entry name" value="AHSA1"/>
    <property type="match status" value="1"/>
</dbReference>
<accession>A0A919P6I7</accession>
<sequence length="159" mass="17174">MDTIKDTDARTLTVVTELDAPPERVWRLWSDAGQLSRWWGPPSWPATFTAHDLTPGGGSKYHMTGPDGTEAHGWWRVLATDEPRSLEVEDGFADADGNPDDSLPVTTMHVDLAPVDGGTRMTITSRFASAEALEQVLGMGMAEGMREAIGQIPALLAEG</sequence>
<reference evidence="3" key="1">
    <citation type="submission" date="2021-01" db="EMBL/GenBank/DDBJ databases">
        <title>Whole genome shotgun sequence of Cellulomonas pakistanensis NBRC 110800.</title>
        <authorList>
            <person name="Komaki H."/>
            <person name="Tamura T."/>
        </authorList>
    </citation>
    <scope>NUCLEOTIDE SEQUENCE</scope>
    <source>
        <strain evidence="3">NBRC 110800</strain>
    </source>
</reference>
<dbReference type="InterPro" id="IPR023393">
    <property type="entry name" value="START-like_dom_sf"/>
</dbReference>
<keyword evidence="4" id="KW-1185">Reference proteome</keyword>
<name>A0A919P6I7_9CELL</name>
<proteinExistence type="inferred from homology"/>
<dbReference type="CDD" id="cd07814">
    <property type="entry name" value="SRPBCC_CalC_Aha1-like"/>
    <property type="match status" value="1"/>
</dbReference>
<comment type="caution">
    <text evidence="3">The sequence shown here is derived from an EMBL/GenBank/DDBJ whole genome shotgun (WGS) entry which is preliminary data.</text>
</comment>
<evidence type="ECO:0000259" key="2">
    <source>
        <dbReference type="Pfam" id="PF08327"/>
    </source>
</evidence>
<comment type="similarity">
    <text evidence="1">Belongs to the AHA1 family.</text>
</comment>
<dbReference type="InterPro" id="IPR013538">
    <property type="entry name" value="ASHA1/2-like_C"/>
</dbReference>
<gene>
    <name evidence="3" type="ORF">Cpa01nite_05710</name>
</gene>
<feature type="domain" description="Activator of Hsp90 ATPase homologue 1/2-like C-terminal" evidence="2">
    <location>
        <begin position="19"/>
        <end position="156"/>
    </location>
</feature>
<dbReference type="EMBL" id="BONO01000003">
    <property type="protein sequence ID" value="GIG35190.1"/>
    <property type="molecule type" value="Genomic_DNA"/>
</dbReference>